<dbReference type="GeneID" id="92037700"/>
<proteinExistence type="predicted"/>
<comment type="caution">
    <text evidence="2">The sequence shown here is derived from an EMBL/GenBank/DDBJ whole genome shotgun (WGS) entry which is preliminary data.</text>
</comment>
<dbReference type="Proteomes" id="UP001433268">
    <property type="component" value="Unassembled WGS sequence"/>
</dbReference>
<protein>
    <submittedName>
        <fullName evidence="2">Uncharacterized protein</fullName>
    </submittedName>
</protein>
<reference evidence="2 3" key="1">
    <citation type="submission" date="2023-01" db="EMBL/GenBank/DDBJ databases">
        <title>Analysis of 21 Apiospora genomes using comparative genomics revels a genus with tremendous synthesis potential of carbohydrate active enzymes and secondary metabolites.</title>
        <authorList>
            <person name="Sorensen T."/>
        </authorList>
    </citation>
    <scope>NUCLEOTIDE SEQUENCE [LARGE SCALE GENOMIC DNA]</scope>
    <source>
        <strain evidence="2 3">CBS 114990</strain>
    </source>
</reference>
<evidence type="ECO:0000313" key="3">
    <source>
        <dbReference type="Proteomes" id="UP001433268"/>
    </source>
</evidence>
<keyword evidence="1" id="KW-1133">Transmembrane helix</keyword>
<feature type="transmembrane region" description="Helical" evidence="1">
    <location>
        <begin position="6"/>
        <end position="29"/>
    </location>
</feature>
<name>A0ABR1XAD9_9PEZI</name>
<evidence type="ECO:0000256" key="1">
    <source>
        <dbReference type="SAM" id="Phobius"/>
    </source>
</evidence>
<keyword evidence="1" id="KW-0472">Membrane</keyword>
<accession>A0ABR1XAD9</accession>
<dbReference type="RefSeq" id="XP_066674413.1">
    <property type="nucleotide sequence ID" value="XM_066804640.1"/>
</dbReference>
<keyword evidence="1" id="KW-0812">Transmembrane</keyword>
<evidence type="ECO:0000313" key="2">
    <source>
        <dbReference type="EMBL" id="KAK8093640.1"/>
    </source>
</evidence>
<gene>
    <name evidence="2" type="ORF">PG997_000325</name>
</gene>
<dbReference type="EMBL" id="JAQQWN010000002">
    <property type="protein sequence ID" value="KAK8093640.1"/>
    <property type="molecule type" value="Genomic_DNA"/>
</dbReference>
<sequence length="93" mass="11347">MVDPWIAVLLAIFCVVWISAIGSVIHDWYRKRYLPRRAGRKYNERTLQFQKEWKQQQQQEQQQQWQRQQELQEPIPLPPRIYVGSRDNILIDV</sequence>
<organism evidence="2 3">
    <name type="scientific">Apiospora hydei</name>
    <dbReference type="NCBI Taxonomy" id="1337664"/>
    <lineage>
        <taxon>Eukaryota</taxon>
        <taxon>Fungi</taxon>
        <taxon>Dikarya</taxon>
        <taxon>Ascomycota</taxon>
        <taxon>Pezizomycotina</taxon>
        <taxon>Sordariomycetes</taxon>
        <taxon>Xylariomycetidae</taxon>
        <taxon>Amphisphaeriales</taxon>
        <taxon>Apiosporaceae</taxon>
        <taxon>Apiospora</taxon>
    </lineage>
</organism>
<keyword evidence="3" id="KW-1185">Reference proteome</keyword>